<evidence type="ECO:0000313" key="2">
    <source>
        <dbReference type="Proteomes" id="UP000604341"/>
    </source>
</evidence>
<dbReference type="SUPFAM" id="SSF55718">
    <property type="entry name" value="SCP-like"/>
    <property type="match status" value="1"/>
</dbReference>
<dbReference type="InterPro" id="IPR036527">
    <property type="entry name" value="SCP2_sterol-bd_dom_sf"/>
</dbReference>
<name>A0ABQ2FH56_9DEIO</name>
<dbReference type="EMBL" id="BMPE01000001">
    <property type="protein sequence ID" value="GGK94565.1"/>
    <property type="molecule type" value="Genomic_DNA"/>
</dbReference>
<dbReference type="Gene3D" id="3.30.1050.10">
    <property type="entry name" value="SCP2 sterol-binding domain"/>
    <property type="match status" value="1"/>
</dbReference>
<sequence length="129" mass="13709">MSSSWPAASDLLEEQLTQVFLQAADPTPAQARLRLRFIHSAPDACVLVDGSHGEVTLSRGEAARRGPADLTFHLSGPRAHDFWRGDLNPVAAMTGGVLSIEGPLLRALTLAPGLRRVQAAYRAATDGTP</sequence>
<organism evidence="1 2">
    <name type="scientific">Deinococcus radiotolerans</name>
    <dbReference type="NCBI Taxonomy" id="1309407"/>
    <lineage>
        <taxon>Bacteria</taxon>
        <taxon>Thermotogati</taxon>
        <taxon>Deinococcota</taxon>
        <taxon>Deinococci</taxon>
        <taxon>Deinococcales</taxon>
        <taxon>Deinococcaceae</taxon>
        <taxon>Deinococcus</taxon>
    </lineage>
</organism>
<keyword evidence="2" id="KW-1185">Reference proteome</keyword>
<evidence type="ECO:0008006" key="3">
    <source>
        <dbReference type="Google" id="ProtNLM"/>
    </source>
</evidence>
<dbReference type="Proteomes" id="UP000604341">
    <property type="component" value="Unassembled WGS sequence"/>
</dbReference>
<proteinExistence type="predicted"/>
<comment type="caution">
    <text evidence="1">The sequence shown here is derived from an EMBL/GenBank/DDBJ whole genome shotgun (WGS) entry which is preliminary data.</text>
</comment>
<gene>
    <name evidence="1" type="ORF">GCM10010844_11360</name>
</gene>
<reference evidence="2" key="1">
    <citation type="journal article" date="2019" name="Int. J. Syst. Evol. Microbiol.">
        <title>The Global Catalogue of Microorganisms (GCM) 10K type strain sequencing project: providing services to taxonomists for standard genome sequencing and annotation.</title>
        <authorList>
            <consortium name="The Broad Institute Genomics Platform"/>
            <consortium name="The Broad Institute Genome Sequencing Center for Infectious Disease"/>
            <person name="Wu L."/>
            <person name="Ma J."/>
        </authorList>
    </citation>
    <scope>NUCLEOTIDE SEQUENCE [LARGE SCALE GENOMIC DNA]</scope>
    <source>
        <strain evidence="2">JCM 19173</strain>
    </source>
</reference>
<dbReference type="RefSeq" id="WP_189067924.1">
    <property type="nucleotide sequence ID" value="NZ_BMPE01000001.1"/>
</dbReference>
<protein>
    <recommendedName>
        <fullName evidence="3">SCP2 domain-containing protein</fullName>
    </recommendedName>
</protein>
<evidence type="ECO:0000313" key="1">
    <source>
        <dbReference type="EMBL" id="GGK94565.1"/>
    </source>
</evidence>
<accession>A0ABQ2FH56</accession>